<reference evidence="12" key="1">
    <citation type="journal article" date="2015" name="Microbiology">
        <title>Similarities in murine infection and immune response to Borrelia bissettii and Borrelia burgdorferi sensu stricto.</title>
        <authorList>
            <person name="Leydet B.F.Jr."/>
            <person name="Liang F.T."/>
        </authorList>
    </citation>
    <scope>NUCLEOTIDE SEQUENCE [LARGE SCALE GENOMIC DNA]</scope>
    <source>
        <strain evidence="12">CO275</strain>
    </source>
</reference>
<dbReference type="AlphaFoldDB" id="A0A1L8ZC61"/>
<evidence type="ECO:0000313" key="12">
    <source>
        <dbReference type="EMBL" id="OJH15343.1"/>
    </source>
</evidence>
<dbReference type="EMBL" id="JNBW01000154">
    <property type="protein sequence ID" value="OJH15343.1"/>
    <property type="molecule type" value="Genomic_DNA"/>
</dbReference>
<proteinExistence type="inferred from homology"/>
<dbReference type="InterPro" id="IPR050957">
    <property type="entry name" value="BMP_lipoprotein"/>
</dbReference>
<dbReference type="PANTHER" id="PTHR34296">
    <property type="entry name" value="TRANSCRIPTIONAL ACTIVATOR PROTEIN MED"/>
    <property type="match status" value="1"/>
</dbReference>
<dbReference type="InterPro" id="IPR028082">
    <property type="entry name" value="Peripla_BP_I"/>
</dbReference>
<evidence type="ECO:0000256" key="9">
    <source>
        <dbReference type="ARBA" id="ARBA00023139"/>
    </source>
</evidence>
<comment type="similarity">
    <text evidence="2">Belongs to the BMP lipoprotein family.</text>
</comment>
<feature type="domain" description="ABC transporter substrate-binding protein PnrA-like" evidence="11">
    <location>
        <begin position="29"/>
        <end position="328"/>
    </location>
</feature>
<evidence type="ECO:0000256" key="5">
    <source>
        <dbReference type="ARBA" id="ARBA00022475"/>
    </source>
</evidence>
<keyword evidence="4" id="KW-0813">Transport</keyword>
<evidence type="ECO:0000256" key="1">
    <source>
        <dbReference type="ARBA" id="ARBA00004519"/>
    </source>
</evidence>
<dbReference type="InterPro" id="IPR003760">
    <property type="entry name" value="PnrA-like"/>
</dbReference>
<evidence type="ECO:0000256" key="10">
    <source>
        <dbReference type="ARBA" id="ARBA00023288"/>
    </source>
</evidence>
<comment type="caution">
    <text evidence="12">The sequence shown here is derived from an EMBL/GenBank/DDBJ whole genome shotgun (WGS) entry which is preliminary data.</text>
</comment>
<reference evidence="12" key="2">
    <citation type="submission" date="2015-07" db="EMBL/GenBank/DDBJ databases">
        <authorList>
            <person name="Noorani M."/>
        </authorList>
    </citation>
    <scope>NUCLEOTIDE SEQUENCE</scope>
    <source>
        <strain evidence="12">CO275</strain>
    </source>
</reference>
<keyword evidence="9" id="KW-0564">Palmitate</keyword>
<evidence type="ECO:0000259" key="11">
    <source>
        <dbReference type="Pfam" id="PF02608"/>
    </source>
</evidence>
<dbReference type="OrthoDB" id="9769871at2"/>
<evidence type="ECO:0000256" key="4">
    <source>
        <dbReference type="ARBA" id="ARBA00022448"/>
    </source>
</evidence>
<evidence type="ECO:0000256" key="6">
    <source>
        <dbReference type="ARBA" id="ARBA00022519"/>
    </source>
</evidence>
<accession>A0A1L8ZC61</accession>
<keyword evidence="6" id="KW-0997">Cell inner membrane</keyword>
<organism evidence="12">
    <name type="scientific">Borrelia bissettiae</name>
    <name type="common">Borreliella bissettiae</name>
    <dbReference type="NCBI Taxonomy" id="64897"/>
    <lineage>
        <taxon>Bacteria</taxon>
        <taxon>Pseudomonadati</taxon>
        <taxon>Spirochaetota</taxon>
        <taxon>Spirochaetia</taxon>
        <taxon>Spirochaetales</taxon>
        <taxon>Borreliaceae</taxon>
        <taxon>Borreliella</taxon>
    </lineage>
</organism>
<comment type="subunit">
    <text evidence="3">Monomer.</text>
</comment>
<keyword evidence="7" id="KW-0732">Signal</keyword>
<evidence type="ECO:0000256" key="7">
    <source>
        <dbReference type="ARBA" id="ARBA00022729"/>
    </source>
</evidence>
<dbReference type="GO" id="GO:0005886">
    <property type="term" value="C:plasma membrane"/>
    <property type="evidence" value="ECO:0007669"/>
    <property type="project" value="UniProtKB-SubCell"/>
</dbReference>
<evidence type="ECO:0000256" key="8">
    <source>
        <dbReference type="ARBA" id="ARBA00023136"/>
    </source>
</evidence>
<keyword evidence="5" id="KW-1003">Cell membrane</keyword>
<protein>
    <submittedName>
        <fullName evidence="12">Membrane protein</fullName>
    </submittedName>
</protein>
<evidence type="ECO:0000256" key="3">
    <source>
        <dbReference type="ARBA" id="ARBA00011245"/>
    </source>
</evidence>
<sequence length="340" mass="37163">MNRLLLLILFEGIIFLSCSGKGGLESETSKVSLIIDGTFDDKSFNESALNGAKKVKEEFKIELVLKESSANSYLSDLEGLKDAGSDLIWLIGYRFSDVAKAVSLQNSDMKYAIIDPVYSTNDSVPANLVGMTFRAQEGAFLTGYIAAKVSKTGKIGFLGGIEGEIVNAFRYGYEAGAKYANKNIKIFTQYIGSFVDIEAGRSIATKMYSDKIDIIHHAAGLGGIGAIEVAKELGSGHYIIGVDEDQSYLAPNNVITSTTKDVGRSLNIFTSNYLKTNAFEGGKLINYGLKEGVVGFVRNPKMIPFELEKEIDSLSSKIINKEIIVPHDKESYDKFLKEFI</sequence>
<dbReference type="Pfam" id="PF02608">
    <property type="entry name" value="Bmp"/>
    <property type="match status" value="1"/>
</dbReference>
<gene>
    <name evidence="12" type="ORF">ER70_03130</name>
</gene>
<dbReference type="CDD" id="cd06354">
    <property type="entry name" value="PBP1_PrnA-like"/>
    <property type="match status" value="1"/>
</dbReference>
<name>A0A1L8ZC61_BORBI</name>
<keyword evidence="10" id="KW-0449">Lipoprotein</keyword>
<dbReference type="SUPFAM" id="SSF53822">
    <property type="entry name" value="Periplasmic binding protein-like I"/>
    <property type="match status" value="1"/>
</dbReference>
<comment type="subcellular location">
    <subcellularLocation>
        <location evidence="1">Cell inner membrane</location>
        <topology evidence="1">Lipid-anchor</topology>
    </subcellularLocation>
</comment>
<evidence type="ECO:0000256" key="2">
    <source>
        <dbReference type="ARBA" id="ARBA00008610"/>
    </source>
</evidence>
<keyword evidence="8" id="KW-0472">Membrane</keyword>
<dbReference type="Gene3D" id="3.40.50.2300">
    <property type="match status" value="2"/>
</dbReference>
<dbReference type="PANTHER" id="PTHR34296:SF2">
    <property type="entry name" value="ABC TRANSPORTER GUANOSINE-BINDING PROTEIN NUPN"/>
    <property type="match status" value="1"/>
</dbReference>